<dbReference type="GO" id="GO:0051287">
    <property type="term" value="F:NAD binding"/>
    <property type="evidence" value="ECO:0007669"/>
    <property type="project" value="InterPro"/>
</dbReference>
<reference evidence="8" key="1">
    <citation type="submission" date="2018-11" db="EMBL/GenBank/DDBJ databases">
        <title>Comparative genomics of Parolsenella catena and Libanicoccus massiliensis: Reclassification of Libanicoccus massiliensis as Parolsenella massiliensis comb. nov.</title>
        <authorList>
            <person name="Sakamoto M."/>
            <person name="Ikeyama N."/>
            <person name="Murakami T."/>
            <person name="Mori H."/>
            <person name="Yuki M."/>
            <person name="Ohkuma M."/>
        </authorList>
    </citation>
    <scope>NUCLEOTIDE SEQUENCE [LARGE SCALE GENOMIC DNA]</scope>
    <source>
        <strain evidence="8">JCM 31932</strain>
    </source>
</reference>
<dbReference type="AlphaFoldDB" id="A0A3G9JYR0"/>
<dbReference type="GeneID" id="88849367"/>
<dbReference type="InterPro" id="IPR006140">
    <property type="entry name" value="D-isomer_DH_NAD-bd"/>
</dbReference>
<dbReference type="RefSeq" id="WP_126422625.1">
    <property type="nucleotide sequence ID" value="NZ_AP019367.1"/>
</dbReference>
<dbReference type="InterPro" id="IPR050857">
    <property type="entry name" value="D-2-hydroxyacid_DH"/>
</dbReference>
<protein>
    <submittedName>
        <fullName evidence="7">2-hydroxyacid dehydrogenase</fullName>
    </submittedName>
</protein>
<dbReference type="PANTHER" id="PTHR42789:SF1">
    <property type="entry name" value="D-ISOMER SPECIFIC 2-HYDROXYACID DEHYDROGENASE FAMILY PROTEIN (AFU_ORTHOLOGUE AFUA_6G10090)"/>
    <property type="match status" value="1"/>
</dbReference>
<keyword evidence="3" id="KW-0520">NAD</keyword>
<evidence type="ECO:0000256" key="2">
    <source>
        <dbReference type="ARBA" id="ARBA00023002"/>
    </source>
</evidence>
<dbReference type="GO" id="GO:0016616">
    <property type="term" value="F:oxidoreductase activity, acting on the CH-OH group of donors, NAD or NADP as acceptor"/>
    <property type="evidence" value="ECO:0007669"/>
    <property type="project" value="InterPro"/>
</dbReference>
<evidence type="ECO:0000256" key="3">
    <source>
        <dbReference type="ARBA" id="ARBA00023027"/>
    </source>
</evidence>
<dbReference type="InterPro" id="IPR036291">
    <property type="entry name" value="NAD(P)-bd_dom_sf"/>
</dbReference>
<dbReference type="OrthoDB" id="9793626at2"/>
<sequence>MGQDTSGVSIAITNTNSFGYAIPEHMERLGKLGPVRRVSVPGDCRGRELAEAVGDANIIITSGTPQFDREFFECKPEMKLVARDGLGFNNVDVEAARERGCFVTKVEKSVEREAVAECAVCEMIDLIRKIWLGIRAAESNRWLDRGQFVGFELRNRTVGIVGCGNIGSRVAEILHHGFGARVIANDPVADEAWAQKNGVEYVDLDTLVAESDVITLHATLNPTSFHLVDEKFLAGIKPGTYLVNTARGDILDQSAVVDALTSGRLAGLAIDATSVEPPASDDPFLNNPRVLITPHIGAYTVEALKGMGDICVGNAELVARGERPEHIVWEE</sequence>
<evidence type="ECO:0000313" key="7">
    <source>
        <dbReference type="EMBL" id="BBH50647.1"/>
    </source>
</evidence>
<evidence type="ECO:0000313" key="8">
    <source>
        <dbReference type="Proteomes" id="UP000273154"/>
    </source>
</evidence>
<dbReference type="EMBL" id="AP019367">
    <property type="protein sequence ID" value="BBH50647.1"/>
    <property type="molecule type" value="Genomic_DNA"/>
</dbReference>
<dbReference type="Gene3D" id="3.40.50.720">
    <property type="entry name" value="NAD(P)-binding Rossmann-like Domain"/>
    <property type="match status" value="2"/>
</dbReference>
<name>A0A3G9JYR0_9ACTN</name>
<evidence type="ECO:0000259" key="5">
    <source>
        <dbReference type="Pfam" id="PF00389"/>
    </source>
</evidence>
<dbReference type="PANTHER" id="PTHR42789">
    <property type="entry name" value="D-ISOMER SPECIFIC 2-HYDROXYACID DEHYDROGENASE FAMILY PROTEIN (AFU_ORTHOLOGUE AFUA_6G10090)"/>
    <property type="match status" value="1"/>
</dbReference>
<evidence type="ECO:0000256" key="4">
    <source>
        <dbReference type="RuleBase" id="RU003719"/>
    </source>
</evidence>
<dbReference type="SUPFAM" id="SSF51735">
    <property type="entry name" value="NAD(P)-binding Rossmann-fold domains"/>
    <property type="match status" value="1"/>
</dbReference>
<gene>
    <name evidence="7" type="primary">yvcT_2</name>
    <name evidence="7" type="ORF">Pcatena_12340</name>
</gene>
<accession>A0A3G9JYR0</accession>
<keyword evidence="2 4" id="KW-0560">Oxidoreductase</keyword>
<dbReference type="KEGG" id="pcat:Pcatena_12340"/>
<feature type="domain" description="D-isomer specific 2-hydroxyacid dehydrogenase catalytic" evidence="5">
    <location>
        <begin position="23"/>
        <end position="328"/>
    </location>
</feature>
<feature type="domain" description="D-isomer specific 2-hydroxyacid dehydrogenase NAD-binding" evidence="6">
    <location>
        <begin position="123"/>
        <end position="297"/>
    </location>
</feature>
<keyword evidence="8" id="KW-1185">Reference proteome</keyword>
<dbReference type="SUPFAM" id="SSF52283">
    <property type="entry name" value="Formate/glycerate dehydrogenase catalytic domain-like"/>
    <property type="match status" value="1"/>
</dbReference>
<proteinExistence type="inferred from homology"/>
<dbReference type="Pfam" id="PF00389">
    <property type="entry name" value="2-Hacid_dh"/>
    <property type="match status" value="1"/>
</dbReference>
<organism evidence="7 8">
    <name type="scientific">Parolsenella catena</name>
    <dbReference type="NCBI Taxonomy" id="2003188"/>
    <lineage>
        <taxon>Bacteria</taxon>
        <taxon>Bacillati</taxon>
        <taxon>Actinomycetota</taxon>
        <taxon>Coriobacteriia</taxon>
        <taxon>Coriobacteriales</taxon>
        <taxon>Atopobiaceae</taxon>
        <taxon>Parolsenella</taxon>
    </lineage>
</organism>
<comment type="similarity">
    <text evidence="1 4">Belongs to the D-isomer specific 2-hydroxyacid dehydrogenase family.</text>
</comment>
<dbReference type="Proteomes" id="UP000273154">
    <property type="component" value="Chromosome"/>
</dbReference>
<dbReference type="Pfam" id="PF02826">
    <property type="entry name" value="2-Hacid_dh_C"/>
    <property type="match status" value="1"/>
</dbReference>
<evidence type="ECO:0000256" key="1">
    <source>
        <dbReference type="ARBA" id="ARBA00005854"/>
    </source>
</evidence>
<dbReference type="InterPro" id="IPR006139">
    <property type="entry name" value="D-isomer_2_OHA_DH_cat_dom"/>
</dbReference>
<evidence type="ECO:0000259" key="6">
    <source>
        <dbReference type="Pfam" id="PF02826"/>
    </source>
</evidence>